<comment type="caution">
    <text evidence="2">The sequence shown here is derived from an EMBL/GenBank/DDBJ whole genome shotgun (WGS) entry which is preliminary data.</text>
</comment>
<feature type="transmembrane region" description="Helical" evidence="1">
    <location>
        <begin position="57"/>
        <end position="90"/>
    </location>
</feature>
<organism evidence="2 3">
    <name type="scientific">Gigaspora rosea</name>
    <dbReference type="NCBI Taxonomy" id="44941"/>
    <lineage>
        <taxon>Eukaryota</taxon>
        <taxon>Fungi</taxon>
        <taxon>Fungi incertae sedis</taxon>
        <taxon>Mucoromycota</taxon>
        <taxon>Glomeromycotina</taxon>
        <taxon>Glomeromycetes</taxon>
        <taxon>Diversisporales</taxon>
        <taxon>Gigasporaceae</taxon>
        <taxon>Gigaspora</taxon>
    </lineage>
</organism>
<dbReference type="Proteomes" id="UP000266673">
    <property type="component" value="Unassembled WGS sequence"/>
</dbReference>
<keyword evidence="3" id="KW-1185">Reference proteome</keyword>
<protein>
    <submittedName>
        <fullName evidence="2">Uncharacterized protein</fullName>
    </submittedName>
</protein>
<reference evidence="2 3" key="1">
    <citation type="submission" date="2018-06" db="EMBL/GenBank/DDBJ databases">
        <title>Comparative genomics reveals the genomic features of Rhizophagus irregularis, R. cerebriforme, R. diaphanum and Gigaspora rosea, and their symbiotic lifestyle signature.</title>
        <authorList>
            <person name="Morin E."/>
            <person name="San Clemente H."/>
            <person name="Chen E.C.H."/>
            <person name="De La Providencia I."/>
            <person name="Hainaut M."/>
            <person name="Kuo A."/>
            <person name="Kohler A."/>
            <person name="Murat C."/>
            <person name="Tang N."/>
            <person name="Roy S."/>
            <person name="Loubradou J."/>
            <person name="Henrissat B."/>
            <person name="Grigoriev I.V."/>
            <person name="Corradi N."/>
            <person name="Roux C."/>
            <person name="Martin F.M."/>
        </authorList>
    </citation>
    <scope>NUCLEOTIDE SEQUENCE [LARGE SCALE GENOMIC DNA]</scope>
    <source>
        <strain evidence="2 3">DAOM 194757</strain>
    </source>
</reference>
<keyword evidence="1" id="KW-0472">Membrane</keyword>
<sequence length="122" mass="14416">FLLSFFFGAFVVVVWCFCCHFFYFRCVVKWFQFFFGLSSFCSVFAVIFFVLSSSLCSIFVVSFFGAFVVVRVVLFVALLWCFYHCFVCFWTSFGGVFGCRLWSFHCRLIVLFVVVWCFLVVF</sequence>
<dbReference type="AlphaFoldDB" id="A0A397UC35"/>
<feature type="transmembrane region" description="Helical" evidence="1">
    <location>
        <begin position="6"/>
        <end position="24"/>
    </location>
</feature>
<keyword evidence="1" id="KW-0812">Transmembrane</keyword>
<keyword evidence="1" id="KW-1133">Transmembrane helix</keyword>
<evidence type="ECO:0000313" key="3">
    <source>
        <dbReference type="Proteomes" id="UP000266673"/>
    </source>
</evidence>
<evidence type="ECO:0000313" key="2">
    <source>
        <dbReference type="EMBL" id="RIB07885.1"/>
    </source>
</evidence>
<name>A0A397UC35_9GLOM</name>
<evidence type="ECO:0000256" key="1">
    <source>
        <dbReference type="SAM" id="Phobius"/>
    </source>
</evidence>
<feature type="non-terminal residue" evidence="2">
    <location>
        <position position="1"/>
    </location>
</feature>
<feature type="transmembrane region" description="Helical" evidence="1">
    <location>
        <begin position="102"/>
        <end position="121"/>
    </location>
</feature>
<gene>
    <name evidence="2" type="ORF">C2G38_2112549</name>
</gene>
<accession>A0A397UC35</accession>
<proteinExistence type="predicted"/>
<dbReference type="EMBL" id="QKWP01001587">
    <property type="protein sequence ID" value="RIB07885.1"/>
    <property type="molecule type" value="Genomic_DNA"/>
</dbReference>
<feature type="transmembrane region" description="Helical" evidence="1">
    <location>
        <begin position="31"/>
        <end position="51"/>
    </location>
</feature>